<keyword evidence="2" id="KW-0479">Metal-binding</keyword>
<dbReference type="PROSITE" id="PS50157">
    <property type="entry name" value="ZINC_FINGER_C2H2_2"/>
    <property type="match status" value="2"/>
</dbReference>
<dbReference type="SMART" id="SM00355">
    <property type="entry name" value="ZnF_C2H2"/>
    <property type="match status" value="5"/>
</dbReference>
<dbReference type="GO" id="GO:0008270">
    <property type="term" value="F:zinc ion binding"/>
    <property type="evidence" value="ECO:0007669"/>
    <property type="project" value="UniProtKB-KW"/>
</dbReference>
<evidence type="ECO:0000256" key="8">
    <source>
        <dbReference type="PROSITE-ProRule" id="PRU00042"/>
    </source>
</evidence>
<dbReference type="Proteomes" id="UP000249056">
    <property type="component" value="Unassembled WGS sequence"/>
</dbReference>
<dbReference type="PANTHER" id="PTHR24404:SF114">
    <property type="entry name" value="KLUMPFUSS, ISOFORM B-RELATED"/>
    <property type="match status" value="1"/>
</dbReference>
<feature type="domain" description="C2H2-type" evidence="10">
    <location>
        <begin position="382"/>
        <end position="413"/>
    </location>
</feature>
<dbReference type="AlphaFoldDB" id="A0A395J7S2"/>
<proteinExistence type="predicted"/>
<dbReference type="InterPro" id="IPR036236">
    <property type="entry name" value="Znf_C2H2_sf"/>
</dbReference>
<dbReference type="GO" id="GO:0000978">
    <property type="term" value="F:RNA polymerase II cis-regulatory region sequence-specific DNA binding"/>
    <property type="evidence" value="ECO:0007669"/>
    <property type="project" value="TreeGrafter"/>
</dbReference>
<dbReference type="Pfam" id="PF00096">
    <property type="entry name" value="zf-C2H2"/>
    <property type="match status" value="1"/>
</dbReference>
<comment type="caution">
    <text evidence="11">The sequence shown here is derived from an EMBL/GenBank/DDBJ whole genome shotgun (WGS) entry which is preliminary data.</text>
</comment>
<keyword evidence="12" id="KW-1185">Reference proteome</keyword>
<evidence type="ECO:0000256" key="4">
    <source>
        <dbReference type="ARBA" id="ARBA00022771"/>
    </source>
</evidence>
<evidence type="ECO:0000256" key="2">
    <source>
        <dbReference type="ARBA" id="ARBA00022723"/>
    </source>
</evidence>
<dbReference type="InterPro" id="IPR050589">
    <property type="entry name" value="Ikaros_C2H2-ZF"/>
</dbReference>
<dbReference type="Gene3D" id="3.30.160.60">
    <property type="entry name" value="Classic Zinc Finger"/>
    <property type="match status" value="2"/>
</dbReference>
<evidence type="ECO:0000313" key="12">
    <source>
        <dbReference type="Proteomes" id="UP000249056"/>
    </source>
</evidence>
<sequence length="522" mass="58709">MAAEEAKGVAHDTKVNCKICKITFKEWTDYHNHKMTSWKHICCDICSNDFHTDEGLKRHRTLLHPKEQDLSCLGCGKRYIRLGSLIAHLELDSCQAINSEARENLAARRRQRQQLHAKFKADLQNIDDNAGPRTGISVLDSRDIPINAMHPISTNLTYPDFPPPPPNFEGKVARATVFGGWETTILEEDEPFKQSQELISTLQSEPVMNIQPDEDLISFTEIAKGMSQPWGIPSKKMAKETPKPNEEVKYESVENSFPIAIAPSMEENNFPSLPSASKFKDAGMKAPNFMDAPLDDSKFSSIWDTKHIVSNSRRPIPPPPTGVPPHTAAPPVIDVAARTGALLPLRMRTLVNPLPEKEYAPYDPNDPTFRAQRYWVPFTQKFKCPHKLCKKSFDTESGLTQHLLSAAHAGKNRLICPNCYRSFGTYTALTQHCESQGVRCKIREAENYGRVVDDITASVADVIGRHDDETVRYTVNKEGWGDIEAVSHIARRQKEAEEKIPRRGQITGRNMTKTLSGSRRCN</sequence>
<feature type="compositionally biased region" description="Basic and acidic residues" evidence="9">
    <location>
        <begin position="237"/>
        <end position="250"/>
    </location>
</feature>
<name>A0A395J7S2_9HELO</name>
<dbReference type="EMBL" id="QKRW01000001">
    <property type="protein sequence ID" value="RAL68527.1"/>
    <property type="molecule type" value="Genomic_DNA"/>
</dbReference>
<keyword evidence="4 8" id="KW-0863">Zinc-finger</keyword>
<reference evidence="11 12" key="1">
    <citation type="submission" date="2018-06" db="EMBL/GenBank/DDBJ databases">
        <title>Genome Sequence of the Brown Rot Fungal Pathogen Monilinia fructigena.</title>
        <authorList>
            <person name="Landi L."/>
            <person name="De Miccolis Angelini R.M."/>
            <person name="Pollastro S."/>
            <person name="Abate D."/>
            <person name="Faretra F."/>
            <person name="Romanazzi G."/>
        </authorList>
    </citation>
    <scope>NUCLEOTIDE SEQUENCE [LARGE SCALE GENOMIC DNA]</scope>
    <source>
        <strain evidence="11 12">Mfrg269</strain>
    </source>
</reference>
<keyword evidence="5" id="KW-0862">Zinc</keyword>
<feature type="domain" description="C2H2-type" evidence="10">
    <location>
        <begin position="41"/>
        <end position="69"/>
    </location>
</feature>
<accession>A0A395J7S2</accession>
<keyword evidence="7" id="KW-0539">Nucleus</keyword>
<keyword evidence="6" id="KW-0238">DNA-binding</keyword>
<dbReference type="PANTHER" id="PTHR24404">
    <property type="entry name" value="ZINC FINGER PROTEIN"/>
    <property type="match status" value="1"/>
</dbReference>
<evidence type="ECO:0000259" key="10">
    <source>
        <dbReference type="PROSITE" id="PS50157"/>
    </source>
</evidence>
<gene>
    <name evidence="11" type="ORF">DID88_007255</name>
</gene>
<dbReference type="GO" id="GO:0005634">
    <property type="term" value="C:nucleus"/>
    <property type="evidence" value="ECO:0007669"/>
    <property type="project" value="UniProtKB-SubCell"/>
</dbReference>
<dbReference type="GO" id="GO:0006357">
    <property type="term" value="P:regulation of transcription by RNA polymerase II"/>
    <property type="evidence" value="ECO:0007669"/>
    <property type="project" value="TreeGrafter"/>
</dbReference>
<evidence type="ECO:0000256" key="3">
    <source>
        <dbReference type="ARBA" id="ARBA00022737"/>
    </source>
</evidence>
<dbReference type="OrthoDB" id="8117402at2759"/>
<protein>
    <recommendedName>
        <fullName evidence="10">C2H2-type domain-containing protein</fullName>
    </recommendedName>
</protein>
<evidence type="ECO:0000256" key="1">
    <source>
        <dbReference type="ARBA" id="ARBA00004123"/>
    </source>
</evidence>
<dbReference type="SUPFAM" id="SSF57667">
    <property type="entry name" value="beta-beta-alpha zinc fingers"/>
    <property type="match status" value="2"/>
</dbReference>
<evidence type="ECO:0000256" key="6">
    <source>
        <dbReference type="ARBA" id="ARBA00023125"/>
    </source>
</evidence>
<evidence type="ECO:0000256" key="5">
    <source>
        <dbReference type="ARBA" id="ARBA00022833"/>
    </source>
</evidence>
<dbReference type="PROSITE" id="PS00028">
    <property type="entry name" value="ZINC_FINGER_C2H2_1"/>
    <property type="match status" value="2"/>
</dbReference>
<dbReference type="GO" id="GO:0003700">
    <property type="term" value="F:DNA-binding transcription factor activity"/>
    <property type="evidence" value="ECO:0007669"/>
    <property type="project" value="TreeGrafter"/>
</dbReference>
<comment type="subcellular location">
    <subcellularLocation>
        <location evidence="1">Nucleus</location>
    </subcellularLocation>
</comment>
<keyword evidence="3" id="KW-0677">Repeat</keyword>
<feature type="region of interest" description="Disordered" evidence="9">
    <location>
        <begin position="231"/>
        <end position="250"/>
    </location>
</feature>
<organism evidence="11 12">
    <name type="scientific">Monilinia fructigena</name>
    <dbReference type="NCBI Taxonomy" id="38457"/>
    <lineage>
        <taxon>Eukaryota</taxon>
        <taxon>Fungi</taxon>
        <taxon>Dikarya</taxon>
        <taxon>Ascomycota</taxon>
        <taxon>Pezizomycotina</taxon>
        <taxon>Leotiomycetes</taxon>
        <taxon>Helotiales</taxon>
        <taxon>Sclerotiniaceae</taxon>
        <taxon>Monilinia</taxon>
    </lineage>
</organism>
<dbReference type="InterPro" id="IPR013087">
    <property type="entry name" value="Znf_C2H2_type"/>
</dbReference>
<evidence type="ECO:0000256" key="7">
    <source>
        <dbReference type="ARBA" id="ARBA00023242"/>
    </source>
</evidence>
<evidence type="ECO:0000313" key="11">
    <source>
        <dbReference type="EMBL" id="RAL68527.1"/>
    </source>
</evidence>
<evidence type="ECO:0000256" key="9">
    <source>
        <dbReference type="SAM" id="MobiDB-lite"/>
    </source>
</evidence>